<gene>
    <name evidence="9" type="ORF">ALC62_09881</name>
</gene>
<dbReference type="GO" id="GO:0003677">
    <property type="term" value="F:DNA binding"/>
    <property type="evidence" value="ECO:0007669"/>
    <property type="project" value="UniProtKB-UniRule"/>
</dbReference>
<protein>
    <recommendedName>
        <fullName evidence="8">THAP-type domain-containing protein</fullName>
    </recommendedName>
</protein>
<keyword evidence="7" id="KW-0472">Membrane</keyword>
<keyword evidence="7" id="KW-0812">Transmembrane</keyword>
<dbReference type="EMBL" id="KQ977835">
    <property type="protein sequence ID" value="KYM99379.1"/>
    <property type="molecule type" value="Genomic_DNA"/>
</dbReference>
<dbReference type="STRING" id="456900.A0A151IEV8"/>
<dbReference type="AlphaFoldDB" id="A0A151IEV8"/>
<evidence type="ECO:0000256" key="3">
    <source>
        <dbReference type="ARBA" id="ARBA00022833"/>
    </source>
</evidence>
<accession>A0A151IEV8</accession>
<dbReference type="Pfam" id="PF05485">
    <property type="entry name" value="THAP"/>
    <property type="match status" value="1"/>
</dbReference>
<dbReference type="Gene3D" id="6.20.210.20">
    <property type="entry name" value="THAP domain"/>
    <property type="match status" value="1"/>
</dbReference>
<dbReference type="Proteomes" id="UP000078542">
    <property type="component" value="Unassembled WGS sequence"/>
</dbReference>
<dbReference type="SUPFAM" id="SSF57716">
    <property type="entry name" value="Glucocorticoid receptor-like (DNA-binding domain)"/>
    <property type="match status" value="1"/>
</dbReference>
<evidence type="ECO:0000313" key="9">
    <source>
        <dbReference type="EMBL" id="KYM99379.1"/>
    </source>
</evidence>
<dbReference type="InterPro" id="IPR006612">
    <property type="entry name" value="THAP_Znf"/>
</dbReference>
<feature type="transmembrane region" description="Helical" evidence="7">
    <location>
        <begin position="186"/>
        <end position="205"/>
    </location>
</feature>
<keyword evidence="7" id="KW-1133">Transmembrane helix</keyword>
<dbReference type="GO" id="GO:0008270">
    <property type="term" value="F:zinc ion binding"/>
    <property type="evidence" value="ECO:0007669"/>
    <property type="project" value="UniProtKB-KW"/>
</dbReference>
<evidence type="ECO:0000256" key="2">
    <source>
        <dbReference type="ARBA" id="ARBA00022771"/>
    </source>
</evidence>
<evidence type="ECO:0000256" key="7">
    <source>
        <dbReference type="SAM" id="Phobius"/>
    </source>
</evidence>
<evidence type="ECO:0000256" key="6">
    <source>
        <dbReference type="SAM" id="MobiDB-lite"/>
    </source>
</evidence>
<evidence type="ECO:0000313" key="10">
    <source>
        <dbReference type="Proteomes" id="UP000078542"/>
    </source>
</evidence>
<feature type="region of interest" description="Disordered" evidence="6">
    <location>
        <begin position="119"/>
        <end position="161"/>
    </location>
</feature>
<dbReference type="InterPro" id="IPR038441">
    <property type="entry name" value="THAP_Znf_sf"/>
</dbReference>
<reference evidence="9 10" key="1">
    <citation type="submission" date="2016-03" db="EMBL/GenBank/DDBJ databases">
        <title>Cyphomyrmex costatus WGS genome.</title>
        <authorList>
            <person name="Nygaard S."/>
            <person name="Hu H."/>
            <person name="Boomsma J."/>
            <person name="Zhang G."/>
        </authorList>
    </citation>
    <scope>NUCLEOTIDE SEQUENCE [LARGE SCALE GENOMIC DNA]</scope>
    <source>
        <strain evidence="9">MS0001</strain>
        <tissue evidence="9">Whole body</tissue>
    </source>
</reference>
<feature type="compositionally biased region" description="Polar residues" evidence="6">
    <location>
        <begin position="129"/>
        <end position="138"/>
    </location>
</feature>
<sequence length="267" mass="31446">MPYNYCVIPNCVQRYKCSKKSVFRVPSNIKQREEWIVLIQHAYHDIRIPKIFLVCEDHFKENDIITRKVIKNSDGKVIFERKLIRKRLKDGANPSFTCSQKREILNIDSEQQQIDQVDEGNLIEDSRSNQDNSDTTLTIDRDSEGSLIEDGTSNQNSSDVPSLPVALNLQLQPTSPMYCEEQRKNLLFYYAIIILRLFIIIRYILELLIEKQNIFQKLLHNEIQVNLPDITWGFHRTFELRPQMLFTQANMSKEKNMIIIKQVRVNE</sequence>
<proteinExistence type="predicted"/>
<keyword evidence="1" id="KW-0479">Metal-binding</keyword>
<organism evidence="9 10">
    <name type="scientific">Cyphomyrmex costatus</name>
    <dbReference type="NCBI Taxonomy" id="456900"/>
    <lineage>
        <taxon>Eukaryota</taxon>
        <taxon>Metazoa</taxon>
        <taxon>Ecdysozoa</taxon>
        <taxon>Arthropoda</taxon>
        <taxon>Hexapoda</taxon>
        <taxon>Insecta</taxon>
        <taxon>Pterygota</taxon>
        <taxon>Neoptera</taxon>
        <taxon>Endopterygota</taxon>
        <taxon>Hymenoptera</taxon>
        <taxon>Apocrita</taxon>
        <taxon>Aculeata</taxon>
        <taxon>Formicoidea</taxon>
        <taxon>Formicidae</taxon>
        <taxon>Myrmicinae</taxon>
        <taxon>Cyphomyrmex</taxon>
    </lineage>
</organism>
<evidence type="ECO:0000256" key="5">
    <source>
        <dbReference type="PROSITE-ProRule" id="PRU00309"/>
    </source>
</evidence>
<feature type="domain" description="THAP-type" evidence="8">
    <location>
        <begin position="1"/>
        <end position="97"/>
    </location>
</feature>
<evidence type="ECO:0000256" key="4">
    <source>
        <dbReference type="ARBA" id="ARBA00023125"/>
    </source>
</evidence>
<keyword evidence="4 5" id="KW-0238">DNA-binding</keyword>
<name>A0A151IEV8_9HYME</name>
<keyword evidence="3" id="KW-0862">Zinc</keyword>
<dbReference type="PROSITE" id="PS50950">
    <property type="entry name" value="ZF_THAP"/>
    <property type="match status" value="1"/>
</dbReference>
<feature type="compositionally biased region" description="Polar residues" evidence="6">
    <location>
        <begin position="151"/>
        <end position="160"/>
    </location>
</feature>
<evidence type="ECO:0000256" key="1">
    <source>
        <dbReference type="ARBA" id="ARBA00022723"/>
    </source>
</evidence>
<keyword evidence="10" id="KW-1185">Reference proteome</keyword>
<evidence type="ECO:0000259" key="8">
    <source>
        <dbReference type="PROSITE" id="PS50950"/>
    </source>
</evidence>
<keyword evidence="2 5" id="KW-0863">Zinc-finger</keyword>